<evidence type="ECO:0000313" key="1">
    <source>
        <dbReference type="EnsemblMetazoa" id="AMIN011506-PA"/>
    </source>
</evidence>
<dbReference type="AlphaFoldDB" id="A0A182WM75"/>
<name>A0A182WM75_9DIPT</name>
<organism evidence="1 2">
    <name type="scientific">Anopheles minimus</name>
    <dbReference type="NCBI Taxonomy" id="112268"/>
    <lineage>
        <taxon>Eukaryota</taxon>
        <taxon>Metazoa</taxon>
        <taxon>Ecdysozoa</taxon>
        <taxon>Arthropoda</taxon>
        <taxon>Hexapoda</taxon>
        <taxon>Insecta</taxon>
        <taxon>Pterygota</taxon>
        <taxon>Neoptera</taxon>
        <taxon>Endopterygota</taxon>
        <taxon>Diptera</taxon>
        <taxon>Nematocera</taxon>
        <taxon>Culicoidea</taxon>
        <taxon>Culicidae</taxon>
        <taxon>Anophelinae</taxon>
        <taxon>Anopheles</taxon>
    </lineage>
</organism>
<dbReference type="VEuPathDB" id="VectorBase:AMIN011506"/>
<keyword evidence="2" id="KW-1185">Reference proteome</keyword>
<reference evidence="1" key="2">
    <citation type="submission" date="2020-05" db="UniProtKB">
        <authorList>
            <consortium name="EnsemblMetazoa"/>
        </authorList>
    </citation>
    <scope>IDENTIFICATION</scope>
    <source>
        <strain evidence="1">MINIMUS1</strain>
    </source>
</reference>
<dbReference type="Proteomes" id="UP000075920">
    <property type="component" value="Unassembled WGS sequence"/>
</dbReference>
<reference evidence="2" key="1">
    <citation type="submission" date="2013-03" db="EMBL/GenBank/DDBJ databases">
        <title>The Genome Sequence of Anopheles minimus MINIMUS1.</title>
        <authorList>
            <consortium name="The Broad Institute Genomics Platform"/>
            <person name="Neafsey D.E."/>
            <person name="Walton C."/>
            <person name="Walker B."/>
            <person name="Young S.K."/>
            <person name="Zeng Q."/>
            <person name="Gargeya S."/>
            <person name="Fitzgerald M."/>
            <person name="Haas B."/>
            <person name="Abouelleil A."/>
            <person name="Allen A.W."/>
            <person name="Alvarado L."/>
            <person name="Arachchi H.M."/>
            <person name="Berlin A.M."/>
            <person name="Chapman S.B."/>
            <person name="Gainer-Dewar J."/>
            <person name="Goldberg J."/>
            <person name="Griggs A."/>
            <person name="Gujja S."/>
            <person name="Hansen M."/>
            <person name="Howarth C."/>
            <person name="Imamovic A."/>
            <person name="Ireland A."/>
            <person name="Larimer J."/>
            <person name="McCowan C."/>
            <person name="Murphy C."/>
            <person name="Pearson M."/>
            <person name="Poon T.W."/>
            <person name="Priest M."/>
            <person name="Roberts A."/>
            <person name="Saif S."/>
            <person name="Shea T."/>
            <person name="Sisk P."/>
            <person name="Sykes S."/>
            <person name="Wortman J."/>
            <person name="Nusbaum C."/>
            <person name="Birren B."/>
        </authorList>
    </citation>
    <scope>NUCLEOTIDE SEQUENCE [LARGE SCALE GENOMIC DNA]</scope>
    <source>
        <strain evidence="2">MINIMUS1</strain>
    </source>
</reference>
<dbReference type="EnsemblMetazoa" id="AMIN011506-RA">
    <property type="protein sequence ID" value="AMIN011506-PA"/>
    <property type="gene ID" value="AMIN011506"/>
</dbReference>
<accession>A0A182WM75</accession>
<dbReference type="STRING" id="112268.A0A182WM75"/>
<sequence>MSLGNRTGYLLAVLRAALAFQRVDDIHGGYSLALGVFGIGDRITDNIFQKHFQHAARFFVDETRDTLHSSTAGQTTDGRLGDSLDVVTQHFTMTLGSSFTQTFASFSTTSHDEWITLNDVILTSVKL</sequence>
<protein>
    <submittedName>
        <fullName evidence="1">Uncharacterized protein</fullName>
    </submittedName>
</protein>
<evidence type="ECO:0000313" key="2">
    <source>
        <dbReference type="Proteomes" id="UP000075920"/>
    </source>
</evidence>
<proteinExistence type="predicted"/>